<accession>A0A382INF3</accession>
<dbReference type="AlphaFoldDB" id="A0A382INF3"/>
<protein>
    <submittedName>
        <fullName evidence="1">Uncharacterized protein</fullName>
    </submittedName>
</protein>
<dbReference type="EMBL" id="UINC01068335">
    <property type="protein sequence ID" value="SVC00895.1"/>
    <property type="molecule type" value="Genomic_DNA"/>
</dbReference>
<organism evidence="1">
    <name type="scientific">marine metagenome</name>
    <dbReference type="NCBI Taxonomy" id="408172"/>
    <lineage>
        <taxon>unclassified sequences</taxon>
        <taxon>metagenomes</taxon>
        <taxon>ecological metagenomes</taxon>
    </lineage>
</organism>
<name>A0A382INF3_9ZZZZ</name>
<evidence type="ECO:0000313" key="1">
    <source>
        <dbReference type="EMBL" id="SVC00895.1"/>
    </source>
</evidence>
<reference evidence="1" key="1">
    <citation type="submission" date="2018-05" db="EMBL/GenBank/DDBJ databases">
        <authorList>
            <person name="Lanie J.A."/>
            <person name="Ng W.-L."/>
            <person name="Kazmierczak K.M."/>
            <person name="Andrzejewski T.M."/>
            <person name="Davidsen T.M."/>
            <person name="Wayne K.J."/>
            <person name="Tettelin H."/>
            <person name="Glass J.I."/>
            <person name="Rusch D."/>
            <person name="Podicherti R."/>
            <person name="Tsui H.-C.T."/>
            <person name="Winkler M.E."/>
        </authorList>
    </citation>
    <scope>NUCLEOTIDE SEQUENCE</scope>
</reference>
<gene>
    <name evidence="1" type="ORF">METZ01_LOCUS253749</name>
</gene>
<proteinExistence type="predicted"/>
<sequence>MQSDNEDNNLEAFFEMIDSIEDDISEMLEDENSELSGYECLVISFNCLTLFCRQVEIDFGQIEDHYSESEKSRSYENFKGFDSVSNLHEYNEVGVFSMALEEIENTLTAFEERCKKTGEVFDEWNCVFIMYACLRKYCDQAKVNYGEIIGDVLNLQSNLEKHEKTESDDMNN</sequence>